<dbReference type="PANTHER" id="PTHR24061">
    <property type="entry name" value="CALCIUM-SENSING RECEPTOR-RELATED"/>
    <property type="match status" value="1"/>
</dbReference>
<dbReference type="GO" id="GO:0004930">
    <property type="term" value="F:G protein-coupled receptor activity"/>
    <property type="evidence" value="ECO:0007669"/>
    <property type="project" value="UniProtKB-KW"/>
</dbReference>
<dbReference type="InterPro" id="IPR011500">
    <property type="entry name" value="GPCR_3_9-Cys_dom"/>
</dbReference>
<dbReference type="PROSITE" id="PS00980">
    <property type="entry name" value="G_PROTEIN_RECEP_F3_2"/>
    <property type="match status" value="1"/>
</dbReference>
<evidence type="ECO:0000256" key="4">
    <source>
        <dbReference type="ARBA" id="ARBA00022729"/>
    </source>
</evidence>
<comment type="subcellular location">
    <subcellularLocation>
        <location evidence="1">Cell membrane</location>
        <topology evidence="1">Multi-pass membrane protein</topology>
    </subcellularLocation>
</comment>
<evidence type="ECO:0000256" key="6">
    <source>
        <dbReference type="ARBA" id="ARBA00023040"/>
    </source>
</evidence>
<dbReference type="PRINTS" id="PR00592">
    <property type="entry name" value="CASENSINGR"/>
</dbReference>
<dbReference type="Ensembl" id="ENSAPOT00000022328.1">
    <property type="protein sequence ID" value="ENSAPOP00000014018.1"/>
    <property type="gene ID" value="ENSAPOG00000016886.1"/>
</dbReference>
<evidence type="ECO:0000259" key="14">
    <source>
        <dbReference type="PROSITE" id="PS50259"/>
    </source>
</evidence>
<dbReference type="GO" id="GO:0005886">
    <property type="term" value="C:plasma membrane"/>
    <property type="evidence" value="ECO:0007669"/>
    <property type="project" value="UniProtKB-SubCell"/>
</dbReference>
<accession>A0A3Q1FAH0</accession>
<dbReference type="InterPro" id="IPR001828">
    <property type="entry name" value="ANF_lig-bd_rcpt"/>
</dbReference>
<evidence type="ECO:0000313" key="15">
    <source>
        <dbReference type="Ensembl" id="ENSAPOP00000014018.1"/>
    </source>
</evidence>
<sequence length="855" mass="96035">MCRLLSLLSALTVLSSFPAAVDGCDVAESVCGAQAPGDVVIGILLPSHGKVKAVHERITPENFDCSEFELTSFARTLAVIHEIQEINAAGFLPGVRLGYLVCDTCSYASRALQNVDHMLAINGSLEVKCNYTDFRPRVKVVIGARYSEVSIAVARLLNVYMVPLVSHFFSSSSPLLSDKQRFPVFMRTVPSDIHQTKALAKMMAYYEWNWVGVVYGDDDYGKAAFQSFLRDAEANDVCVAYQEVLPHDLDHSNSEERIKQVAQMIRSSKAQVVLLILKSALVKALFREMVKTNTSRVWISSDAWSRSSSVAQMEDINKVGDILGFTFVSSRSESFDNYLKNLTVTPGGYNHFIETYKNLRFNCSSECFSSNPPSYCADILRFKSRSACNFRDPQEELKNVTFEFQNQMFFFDEHGDFVNGYDLVRWEKDGLLTSCSCVLLSQTPQSRCSESCPPGYVKKILNMSCCYNCTKCGEGTYSDAWDLHNCKKCPNGTWSLQGWTKCEPRSEIYLRWVDPHPITIIAAAAFGVLLLIITFIIFLVYRNSLPMKKAEVRLSCVMKFGLAVSFASVICFMGEPNVHLCRARQVMYAMGFTLCVSCILVKAYRTFLAFLPFGRITNRRLHKLYKPPVIVIVLTALQGIICLFWLIFDSPDIDDRPPSPQSMNKMIQCSEGKTYIGFGIMLSYIALLALVGFLLAFKGRKVPQEFSETGYIIFSMLMYLFVWVCFIPVYITSTEESTTVQPSAILVSSYGVIFCHFLPKCYEALWGSKTDTLESILRRWRVISGPSLDAMSETDKDTPTMNTASENSTRASSHQLGVTVNTGHTGIYKTLWKPISLCLFPLSLILCKCQYHLND</sequence>
<dbReference type="GO" id="GO:0050909">
    <property type="term" value="P:sensory perception of taste"/>
    <property type="evidence" value="ECO:0007669"/>
    <property type="project" value="UniProtKB-ARBA"/>
</dbReference>
<evidence type="ECO:0000256" key="10">
    <source>
        <dbReference type="ARBA" id="ARBA00023224"/>
    </source>
</evidence>
<keyword evidence="9" id="KW-0325">Glycoprotein</keyword>
<evidence type="ECO:0000256" key="9">
    <source>
        <dbReference type="ARBA" id="ARBA00023180"/>
    </source>
</evidence>
<dbReference type="AlphaFoldDB" id="A0A3Q1FAH0"/>
<feature type="transmembrane region" description="Helical" evidence="12">
    <location>
        <begin position="709"/>
        <end position="731"/>
    </location>
</feature>
<keyword evidence="16" id="KW-1185">Reference proteome</keyword>
<evidence type="ECO:0000256" key="5">
    <source>
        <dbReference type="ARBA" id="ARBA00022989"/>
    </source>
</evidence>
<feature type="transmembrane region" description="Helical" evidence="12">
    <location>
        <begin position="518"/>
        <end position="540"/>
    </location>
</feature>
<dbReference type="Pfam" id="PF01094">
    <property type="entry name" value="ANF_receptor"/>
    <property type="match status" value="1"/>
</dbReference>
<evidence type="ECO:0000313" key="16">
    <source>
        <dbReference type="Proteomes" id="UP000257200"/>
    </source>
</evidence>
<dbReference type="Proteomes" id="UP000257200">
    <property type="component" value="Unplaced"/>
</dbReference>
<keyword evidence="10" id="KW-0807">Transducer</keyword>
<dbReference type="Pfam" id="PF00003">
    <property type="entry name" value="7tm_3"/>
    <property type="match status" value="1"/>
</dbReference>
<dbReference type="GeneTree" id="ENSGT00940000166171"/>
<comment type="similarity">
    <text evidence="11">Belongs to the G-protein coupled receptor 3 family. TAS1R subfamily.</text>
</comment>
<feature type="chain" id="PRO_5018736559" evidence="13">
    <location>
        <begin position="24"/>
        <end position="855"/>
    </location>
</feature>
<dbReference type="Pfam" id="PF07562">
    <property type="entry name" value="NCD3G"/>
    <property type="match status" value="1"/>
</dbReference>
<evidence type="ECO:0000256" key="1">
    <source>
        <dbReference type="ARBA" id="ARBA00004651"/>
    </source>
</evidence>
<reference evidence="15" key="1">
    <citation type="submission" date="2025-08" db="UniProtKB">
        <authorList>
            <consortium name="Ensembl"/>
        </authorList>
    </citation>
    <scope>IDENTIFICATION</scope>
</reference>
<dbReference type="Gene3D" id="2.10.50.30">
    <property type="entry name" value="GPCR, family 3, nine cysteines domain"/>
    <property type="match status" value="1"/>
</dbReference>
<keyword evidence="4 13" id="KW-0732">Signal</keyword>
<dbReference type="InterPro" id="IPR017978">
    <property type="entry name" value="GPCR_3_C"/>
</dbReference>
<evidence type="ECO:0000256" key="12">
    <source>
        <dbReference type="SAM" id="Phobius"/>
    </source>
</evidence>
<evidence type="ECO:0000256" key="13">
    <source>
        <dbReference type="SAM" id="SignalP"/>
    </source>
</evidence>
<dbReference type="InParanoid" id="A0A3Q1FAH0"/>
<evidence type="ECO:0000256" key="7">
    <source>
        <dbReference type="ARBA" id="ARBA00023136"/>
    </source>
</evidence>
<keyword evidence="6" id="KW-0297">G-protein coupled receptor</keyword>
<keyword evidence="7 12" id="KW-0472">Membrane</keyword>
<dbReference type="PROSITE" id="PS50259">
    <property type="entry name" value="G_PROTEIN_RECEP_F3_4"/>
    <property type="match status" value="1"/>
</dbReference>
<dbReference type="InterPro" id="IPR017979">
    <property type="entry name" value="GPCR_3_CS"/>
</dbReference>
<feature type="transmembrane region" description="Helical" evidence="12">
    <location>
        <begin position="552"/>
        <end position="574"/>
    </location>
</feature>
<dbReference type="InterPro" id="IPR000068">
    <property type="entry name" value="GPCR_3_Ca_sens_rcpt-rel"/>
</dbReference>
<dbReference type="FunFam" id="3.40.50.2300:FF:000016">
    <property type="entry name" value="Taste 1 receptor member 2"/>
    <property type="match status" value="1"/>
</dbReference>
<feature type="transmembrane region" description="Helical" evidence="12">
    <location>
        <begin position="743"/>
        <end position="759"/>
    </location>
</feature>
<protein>
    <submittedName>
        <fullName evidence="15">Olfactory receptor C family, b1</fullName>
    </submittedName>
</protein>
<keyword evidence="8" id="KW-0675">Receptor</keyword>
<dbReference type="PRINTS" id="PR00248">
    <property type="entry name" value="GPCRMGR"/>
</dbReference>
<keyword evidence="3 12" id="KW-0812">Transmembrane</keyword>
<keyword evidence="2" id="KW-1003">Cell membrane</keyword>
<dbReference type="FunCoup" id="A0A3Q1FAH0">
    <property type="interactions" value="64"/>
</dbReference>
<evidence type="ECO:0000256" key="3">
    <source>
        <dbReference type="ARBA" id="ARBA00022692"/>
    </source>
</evidence>
<evidence type="ECO:0000256" key="11">
    <source>
        <dbReference type="ARBA" id="ARBA00038492"/>
    </source>
</evidence>
<reference evidence="15" key="2">
    <citation type="submission" date="2025-09" db="UniProtKB">
        <authorList>
            <consortium name="Ensembl"/>
        </authorList>
    </citation>
    <scope>IDENTIFICATION</scope>
</reference>
<dbReference type="PANTHER" id="PTHR24061:SF506">
    <property type="entry name" value="G-PROTEIN COUPLED RECEPTOR FAMILY C GROUP 6 MEMBER A-LIKE PRECURSOR"/>
    <property type="match status" value="1"/>
</dbReference>
<feature type="signal peptide" evidence="13">
    <location>
        <begin position="1"/>
        <end position="23"/>
    </location>
</feature>
<dbReference type="SUPFAM" id="SSF53822">
    <property type="entry name" value="Periplasmic binding protein-like I"/>
    <property type="match status" value="1"/>
</dbReference>
<dbReference type="InterPro" id="IPR038550">
    <property type="entry name" value="GPCR_3_9-Cys_sf"/>
</dbReference>
<feature type="transmembrane region" description="Helical" evidence="12">
    <location>
        <begin position="629"/>
        <end position="648"/>
    </location>
</feature>
<keyword evidence="5 12" id="KW-1133">Transmembrane helix</keyword>
<organism evidence="15 16">
    <name type="scientific">Acanthochromis polyacanthus</name>
    <name type="common">spiny chromis</name>
    <dbReference type="NCBI Taxonomy" id="80966"/>
    <lineage>
        <taxon>Eukaryota</taxon>
        <taxon>Metazoa</taxon>
        <taxon>Chordata</taxon>
        <taxon>Craniata</taxon>
        <taxon>Vertebrata</taxon>
        <taxon>Euteleostomi</taxon>
        <taxon>Actinopterygii</taxon>
        <taxon>Neopterygii</taxon>
        <taxon>Teleostei</taxon>
        <taxon>Neoteleostei</taxon>
        <taxon>Acanthomorphata</taxon>
        <taxon>Ovalentaria</taxon>
        <taxon>Pomacentridae</taxon>
        <taxon>Acanthochromis</taxon>
    </lineage>
</organism>
<proteinExistence type="inferred from homology"/>
<dbReference type="Gene3D" id="3.40.50.2300">
    <property type="match status" value="2"/>
</dbReference>
<dbReference type="STRING" id="80966.ENSAPOP00000014018"/>
<dbReference type="InterPro" id="IPR000337">
    <property type="entry name" value="GPCR_3"/>
</dbReference>
<evidence type="ECO:0000256" key="2">
    <source>
        <dbReference type="ARBA" id="ARBA00022475"/>
    </source>
</evidence>
<feature type="transmembrane region" description="Helical" evidence="12">
    <location>
        <begin position="675"/>
        <end position="697"/>
    </location>
</feature>
<evidence type="ECO:0000256" key="8">
    <source>
        <dbReference type="ARBA" id="ARBA00023170"/>
    </source>
</evidence>
<dbReference type="FunFam" id="2.10.50.30:FF:000004">
    <property type="entry name" value="Taste receptor type 1 member 3-like protein"/>
    <property type="match status" value="1"/>
</dbReference>
<dbReference type="InterPro" id="IPR028082">
    <property type="entry name" value="Peripla_BP_I"/>
</dbReference>
<feature type="transmembrane region" description="Helical" evidence="12">
    <location>
        <begin position="586"/>
        <end position="608"/>
    </location>
</feature>
<name>A0A3Q1FAH0_9TELE</name>
<feature type="domain" description="G-protein coupled receptors family 3 profile" evidence="14">
    <location>
        <begin position="516"/>
        <end position="765"/>
    </location>
</feature>